<evidence type="ECO:0000313" key="7">
    <source>
        <dbReference type="EMBL" id="KZL49201.1"/>
    </source>
</evidence>
<evidence type="ECO:0000313" key="8">
    <source>
        <dbReference type="Proteomes" id="UP000076555"/>
    </source>
</evidence>
<dbReference type="RefSeq" id="WP_063873294.1">
    <property type="nucleotide sequence ID" value="NZ_CAWMRI010000189.1"/>
</dbReference>
<keyword evidence="2" id="KW-0680">Restriction system</keyword>
<gene>
    <name evidence="7" type="ORF">A2T98_13995</name>
</gene>
<sequence length="271" mass="31886">MDENIKLIIKENLKKSIRKFFNNKKVKNYQILDEIFPNERRIRSLIGGLETSLGTTFWEPISKTLAEINGFEIIKEKILIPHPFPAILQNELDKLVYEREYKPNNQIISTEECIERLRNAATKINPQNITEYISPPKGTGIDIHLSKDGVEYIFDIKTAQPNQADFQKFNKQMLQWYAYKLAKNTNANLEARIAIPFNPFTKSWYEQQKSKLINCSLDVNRDIWVENEFWDFCSGTENTFEQLQLLFVELGQENFAEEFYDIFYQNKSSES</sequence>
<comment type="catalytic activity">
    <reaction evidence="5">
        <text>Endonucleolytic cleavage of DNA to give specific double-stranded fragments with terminal 5'-phosphates.</text>
        <dbReference type="EC" id="3.1.21.4"/>
    </reaction>
</comment>
<accession>A0A166J470</accession>
<evidence type="ECO:0000256" key="6">
    <source>
        <dbReference type="ARBA" id="ARBA00093790"/>
    </source>
</evidence>
<dbReference type="REBASE" id="159149">
    <property type="entry name" value="Nsp596ORF14000P"/>
</dbReference>
<dbReference type="GO" id="GO:0009307">
    <property type="term" value="P:DNA restriction-modification system"/>
    <property type="evidence" value="ECO:0007669"/>
    <property type="project" value="InterPro"/>
</dbReference>
<dbReference type="AlphaFoldDB" id="A0A166J470"/>
<evidence type="ECO:0000256" key="2">
    <source>
        <dbReference type="ARBA" id="ARBA00022747"/>
    </source>
</evidence>
<evidence type="ECO:0000256" key="4">
    <source>
        <dbReference type="ARBA" id="ARBA00022801"/>
    </source>
</evidence>
<evidence type="ECO:0000256" key="5">
    <source>
        <dbReference type="ARBA" id="ARBA00093760"/>
    </source>
</evidence>
<dbReference type="Proteomes" id="UP000076555">
    <property type="component" value="Unassembled WGS sequence"/>
</dbReference>
<evidence type="ECO:0000256" key="3">
    <source>
        <dbReference type="ARBA" id="ARBA00022759"/>
    </source>
</evidence>
<name>A0A166J470_NODSP</name>
<reference evidence="7 8" key="1">
    <citation type="submission" date="2016-04" db="EMBL/GenBank/DDBJ databases">
        <title>Draft Genome Assembly of the Bloom-forming Cyanobacterium Nodularia spumigena Strain CENA596 in Shrimp Production Ponds.</title>
        <authorList>
            <person name="Popin R.V."/>
            <person name="Rigonato J."/>
            <person name="Abreu V.A."/>
            <person name="Andreote A.P."/>
            <person name="Silveira S.B."/>
            <person name="Odebrecht C."/>
            <person name="Fiore M.F."/>
        </authorList>
    </citation>
    <scope>NUCLEOTIDE SEQUENCE [LARGE SCALE GENOMIC DNA]</scope>
    <source>
        <strain evidence="7 8">CENA596</strain>
    </source>
</reference>
<keyword evidence="1" id="KW-0540">Nuclease</keyword>
<keyword evidence="3 7" id="KW-0255">Endonuclease</keyword>
<dbReference type="GO" id="GO:0009036">
    <property type="term" value="F:type II site-specific deoxyribonuclease activity"/>
    <property type="evidence" value="ECO:0007669"/>
    <property type="project" value="InterPro"/>
</dbReference>
<dbReference type="GO" id="GO:0003677">
    <property type="term" value="F:DNA binding"/>
    <property type="evidence" value="ECO:0007669"/>
    <property type="project" value="InterPro"/>
</dbReference>
<dbReference type="Pfam" id="PF09520">
    <property type="entry name" value="RE_TdeIII"/>
    <property type="match status" value="1"/>
</dbReference>
<dbReference type="OrthoDB" id="9811075at2"/>
<organism evidence="7 8">
    <name type="scientific">Nodularia spumigena CENA596</name>
    <dbReference type="NCBI Taxonomy" id="1819295"/>
    <lineage>
        <taxon>Bacteria</taxon>
        <taxon>Bacillati</taxon>
        <taxon>Cyanobacteriota</taxon>
        <taxon>Cyanophyceae</taxon>
        <taxon>Nostocales</taxon>
        <taxon>Nodulariaceae</taxon>
        <taxon>Nodularia</taxon>
    </lineage>
</organism>
<proteinExistence type="predicted"/>
<protein>
    <recommendedName>
        <fullName evidence="6">type II site-specific deoxyribonuclease</fullName>
        <ecNumber evidence="6">3.1.21.4</ecNumber>
    </recommendedName>
</protein>
<dbReference type="InterPro" id="IPR019045">
    <property type="entry name" value="Restrct_endonuc_II_HinfI"/>
</dbReference>
<dbReference type="EC" id="3.1.21.4" evidence="6"/>
<dbReference type="EMBL" id="LWAJ01000189">
    <property type="protein sequence ID" value="KZL49201.1"/>
    <property type="molecule type" value="Genomic_DNA"/>
</dbReference>
<evidence type="ECO:0000256" key="1">
    <source>
        <dbReference type="ARBA" id="ARBA00022722"/>
    </source>
</evidence>
<keyword evidence="4" id="KW-0378">Hydrolase</keyword>
<comment type="caution">
    <text evidence="7">The sequence shown here is derived from an EMBL/GenBank/DDBJ whole genome shotgun (WGS) entry which is preliminary data.</text>
</comment>